<reference evidence="1 2" key="1">
    <citation type="submission" date="2018-07" db="EMBL/GenBank/DDBJ databases">
        <title>Halioglobus sp. genome submission.</title>
        <authorList>
            <person name="Ye M.-Q."/>
            <person name="Du Z.-J."/>
        </authorList>
    </citation>
    <scope>NUCLEOTIDE SEQUENCE [LARGE SCALE GENOMIC DNA]</scope>
    <source>
        <strain evidence="1 2">U0301</strain>
    </source>
</reference>
<evidence type="ECO:0008006" key="3">
    <source>
        <dbReference type="Google" id="ProtNLM"/>
    </source>
</evidence>
<protein>
    <recommendedName>
        <fullName evidence="3">Outer membrane protein beta-barrel domain-containing protein</fullName>
    </recommendedName>
</protein>
<evidence type="ECO:0000313" key="1">
    <source>
        <dbReference type="EMBL" id="RLQ20875.1"/>
    </source>
</evidence>
<evidence type="ECO:0000313" key="2">
    <source>
        <dbReference type="Proteomes" id="UP000265509"/>
    </source>
</evidence>
<organism evidence="1 2">
    <name type="scientific">Seongchinamella sediminis</name>
    <dbReference type="NCBI Taxonomy" id="2283635"/>
    <lineage>
        <taxon>Bacteria</taxon>
        <taxon>Pseudomonadati</taxon>
        <taxon>Pseudomonadota</taxon>
        <taxon>Gammaproteobacteria</taxon>
        <taxon>Cellvibrionales</taxon>
        <taxon>Halieaceae</taxon>
        <taxon>Seongchinamella</taxon>
    </lineage>
</organism>
<dbReference type="EMBL" id="QRAN01000018">
    <property type="protein sequence ID" value="RLQ20875.1"/>
    <property type="molecule type" value="Genomic_DNA"/>
</dbReference>
<accession>A0A3L7DVQ8</accession>
<sequence>MIGVGAAYQTVDADLRASVGKLPEVKVDLDDLGIKDDDASWALEGRWRFKPRWMLVGLAYQFDQSGRRAVEKDFNFDGKEFQAGASVDTKLSIDTYILDIMYSAYSTSNAEFLLGGGIHAIDLETSITGRAFVGNIEREASTGSSELLAPLPNLRAQAYYKLNDHWGLALYAGWLSANYGDYDGGFTYIHPRLAFGIGDTWALTLGYQYVKLDLTQEKSSNRENEYDIDFRGPTLFLNYRF</sequence>
<comment type="caution">
    <text evidence="1">The sequence shown here is derived from an EMBL/GenBank/DDBJ whole genome shotgun (WGS) entry which is preliminary data.</text>
</comment>
<dbReference type="Proteomes" id="UP000265509">
    <property type="component" value="Unassembled WGS sequence"/>
</dbReference>
<dbReference type="AlphaFoldDB" id="A0A3L7DVQ8"/>
<gene>
    <name evidence="1" type="ORF">DWB85_15015</name>
</gene>
<keyword evidence="2" id="KW-1185">Reference proteome</keyword>
<proteinExistence type="predicted"/>
<name>A0A3L7DVQ8_9GAMM</name>